<proteinExistence type="predicted"/>
<dbReference type="SMART" id="SM00014">
    <property type="entry name" value="acidPPc"/>
    <property type="match status" value="1"/>
</dbReference>
<dbReference type="SMART" id="SM00046">
    <property type="entry name" value="DAGKc"/>
    <property type="match status" value="1"/>
</dbReference>
<evidence type="ECO:0000259" key="7">
    <source>
        <dbReference type="PROSITE" id="PS50146"/>
    </source>
</evidence>
<dbReference type="Pfam" id="PF00781">
    <property type="entry name" value="DAGK_cat"/>
    <property type="match status" value="1"/>
</dbReference>
<keyword evidence="3" id="KW-0812">Transmembrane</keyword>
<dbReference type="Gene3D" id="1.20.144.10">
    <property type="entry name" value="Phosphatidic acid phosphatase type 2/haloperoxidase"/>
    <property type="match status" value="1"/>
</dbReference>
<dbReference type="PANTHER" id="PTHR14969">
    <property type="entry name" value="SPHINGOSINE-1-PHOSPHATE PHOSPHOHYDROLASE"/>
    <property type="match status" value="1"/>
</dbReference>
<sequence>MRRSAALRPSRADLVVKKLSTSANHSMIWFTAAAVLATIPGRGRRAALRGLVAIAGASFTANALGKQVFPRRRPAADLVPVARRLTRRPTSSSFPSGHAASAAAFTTAVAMESPVAAAFVAPVAAAVAYSRVHTGVHWPSDVACGAAIGVGLGLLTRRWWPLGVGQPAESDAPVHAAVLQDGEGLTIVANPNSGPDDTDPAVQIKAAWPKASVIRIDDLSGQDLSEARALGAAGGDGTVAAVAAAAADAELPLAVVPAGTLNHFARDIGVESLEQTRIATENGAGIGIGLGSVSVDGDEPVIFLNTASLGGYPDLVLLRDKHAKRLGKWPAGAYALVRILHEAEPLTVTINGRRQTVWMVFVGNNPYLPKGFAPATRHRLDSGLLDVRFIRADIPFSRTRFVLAALAGALHRSHTYRQLDLPSFTVRVHGRPVAIATDGEVRAEGTVFTFASRPTALTVYR</sequence>
<dbReference type="InterPro" id="IPR001206">
    <property type="entry name" value="Diacylglycerol_kinase_cat_dom"/>
</dbReference>
<feature type="domain" description="DAGKc" evidence="7">
    <location>
        <begin position="218"/>
        <end position="297"/>
    </location>
</feature>
<dbReference type="InterPro" id="IPR016064">
    <property type="entry name" value="NAD/diacylglycerol_kinase_sf"/>
</dbReference>
<evidence type="ECO:0000256" key="1">
    <source>
        <dbReference type="ARBA" id="ARBA00004651"/>
    </source>
</evidence>
<keyword evidence="9" id="KW-1185">Reference proteome</keyword>
<dbReference type="RefSeq" id="WP_273944375.1">
    <property type="nucleotide sequence ID" value="NZ_CP097263.1"/>
</dbReference>
<dbReference type="InterPro" id="IPR000326">
    <property type="entry name" value="PAP2/HPO"/>
</dbReference>
<keyword evidence="4" id="KW-0378">Hydrolase</keyword>
<evidence type="ECO:0000313" key="9">
    <source>
        <dbReference type="Proteomes" id="UP001589810"/>
    </source>
</evidence>
<protein>
    <submittedName>
        <fullName evidence="8">Bifunctional phosphatase PAP2/diacylglycerol kinase family protein</fullName>
    </submittedName>
</protein>
<dbReference type="SUPFAM" id="SSF48317">
    <property type="entry name" value="Acid phosphatase/Vanadium-dependent haloperoxidase"/>
    <property type="match status" value="1"/>
</dbReference>
<dbReference type="Proteomes" id="UP001589810">
    <property type="component" value="Unassembled WGS sequence"/>
</dbReference>
<dbReference type="SUPFAM" id="SSF111331">
    <property type="entry name" value="NAD kinase/diacylglycerol kinase-like"/>
    <property type="match status" value="1"/>
</dbReference>
<reference evidence="8 9" key="1">
    <citation type="submission" date="2024-09" db="EMBL/GenBank/DDBJ databases">
        <authorList>
            <person name="Sun Q."/>
            <person name="Mori K."/>
        </authorList>
    </citation>
    <scope>NUCLEOTIDE SEQUENCE [LARGE SCALE GENOMIC DNA]</scope>
    <source>
        <strain evidence="8 9">TBRC 1432</strain>
    </source>
</reference>
<evidence type="ECO:0000256" key="4">
    <source>
        <dbReference type="ARBA" id="ARBA00022801"/>
    </source>
</evidence>
<dbReference type="CDD" id="cd01610">
    <property type="entry name" value="PAP2_like"/>
    <property type="match status" value="1"/>
</dbReference>
<evidence type="ECO:0000256" key="3">
    <source>
        <dbReference type="ARBA" id="ARBA00022692"/>
    </source>
</evidence>
<comment type="caution">
    <text evidence="8">The sequence shown here is derived from an EMBL/GenBank/DDBJ whole genome shotgun (WGS) entry which is preliminary data.</text>
</comment>
<keyword evidence="8" id="KW-0418">Kinase</keyword>
<accession>A0ABV6MPN3</accession>
<gene>
    <name evidence="8" type="ORF">ACFFH7_12335</name>
</gene>
<dbReference type="PROSITE" id="PS50146">
    <property type="entry name" value="DAGK"/>
    <property type="match status" value="1"/>
</dbReference>
<dbReference type="InterPro" id="IPR017438">
    <property type="entry name" value="ATP-NAD_kinase_N"/>
</dbReference>
<dbReference type="EMBL" id="JBHLUD010000003">
    <property type="protein sequence ID" value="MFC0542275.1"/>
    <property type="molecule type" value="Genomic_DNA"/>
</dbReference>
<dbReference type="Gene3D" id="2.60.200.40">
    <property type="match status" value="1"/>
</dbReference>
<evidence type="ECO:0000256" key="2">
    <source>
        <dbReference type="ARBA" id="ARBA00022475"/>
    </source>
</evidence>
<name>A0ABV6MPN3_9PSEU</name>
<dbReference type="PANTHER" id="PTHR14969:SF62">
    <property type="entry name" value="DECAPRENYLPHOSPHORYL-5-PHOSPHORIBOSE PHOSPHATASE RV3807C-RELATED"/>
    <property type="match status" value="1"/>
</dbReference>
<dbReference type="Pfam" id="PF01569">
    <property type="entry name" value="PAP2"/>
    <property type="match status" value="1"/>
</dbReference>
<dbReference type="InterPro" id="IPR036938">
    <property type="entry name" value="PAP2/HPO_sf"/>
</dbReference>
<dbReference type="GO" id="GO:0016301">
    <property type="term" value="F:kinase activity"/>
    <property type="evidence" value="ECO:0007669"/>
    <property type="project" value="UniProtKB-KW"/>
</dbReference>
<evidence type="ECO:0000256" key="6">
    <source>
        <dbReference type="ARBA" id="ARBA00023136"/>
    </source>
</evidence>
<keyword evidence="8" id="KW-0808">Transferase</keyword>
<evidence type="ECO:0000313" key="8">
    <source>
        <dbReference type="EMBL" id="MFC0542275.1"/>
    </source>
</evidence>
<keyword evidence="5" id="KW-1133">Transmembrane helix</keyword>
<evidence type="ECO:0000256" key="5">
    <source>
        <dbReference type="ARBA" id="ARBA00022989"/>
    </source>
</evidence>
<keyword evidence="2" id="KW-1003">Cell membrane</keyword>
<dbReference type="Gene3D" id="3.40.50.10330">
    <property type="entry name" value="Probable inorganic polyphosphate/atp-NAD kinase, domain 1"/>
    <property type="match status" value="1"/>
</dbReference>
<keyword evidence="6" id="KW-0472">Membrane</keyword>
<organism evidence="8 9">
    <name type="scientific">Kutzneria chonburiensis</name>
    <dbReference type="NCBI Taxonomy" id="1483604"/>
    <lineage>
        <taxon>Bacteria</taxon>
        <taxon>Bacillati</taxon>
        <taxon>Actinomycetota</taxon>
        <taxon>Actinomycetes</taxon>
        <taxon>Pseudonocardiales</taxon>
        <taxon>Pseudonocardiaceae</taxon>
        <taxon>Kutzneria</taxon>
    </lineage>
</organism>
<comment type="subcellular location">
    <subcellularLocation>
        <location evidence="1">Cell membrane</location>
        <topology evidence="1">Multi-pass membrane protein</topology>
    </subcellularLocation>
</comment>